<reference evidence="4" key="1">
    <citation type="journal article" date="2020" name="Microb. Genom.">
        <title>Genetic diversity of clinical and environmental Mucorales isolates obtained from an investigation of mucormycosis cases among solid organ transplant recipients.</title>
        <authorList>
            <person name="Nguyen M.H."/>
            <person name="Kaul D."/>
            <person name="Muto C."/>
            <person name="Cheng S.J."/>
            <person name="Richter R.A."/>
            <person name="Bruno V.M."/>
            <person name="Liu G."/>
            <person name="Beyhan S."/>
            <person name="Sundermann A.J."/>
            <person name="Mounaud S."/>
            <person name="Pasculle A.W."/>
            <person name="Nierman W.C."/>
            <person name="Driscoll E."/>
            <person name="Cumbie R."/>
            <person name="Clancy C.J."/>
            <person name="Dupont C.L."/>
        </authorList>
    </citation>
    <scope>NUCLEOTIDE SEQUENCE</scope>
    <source>
        <strain evidence="4">GL11</strain>
    </source>
</reference>
<keyword evidence="1" id="KW-0479">Metal-binding</keyword>
<evidence type="ECO:0000313" key="4">
    <source>
        <dbReference type="EMBL" id="KAG1299068.1"/>
    </source>
</evidence>
<feature type="compositionally biased region" description="Basic and acidic residues" evidence="2">
    <location>
        <begin position="40"/>
        <end position="49"/>
    </location>
</feature>
<sequence length="205" mass="23022">MGHNRDSCPERPKENRTCYTCGIKGHLSIQCSRAPPSEPEAAKRSRHIEPASNITTRAIATPRVNKTQKHLSQITTTITTVPVTTNGTPVEETQPEDAPEFEDIDIHQLEQILDDQDQGNAHLEVVCRDDNVDMPHENTNLPAYDTPPQLPSLNPKPSLLPPPSLIPPPLDRTTNPPQLLHVFRLDPIRVNAQFDWVKRTPNRRP</sequence>
<dbReference type="GO" id="GO:0008270">
    <property type="term" value="F:zinc ion binding"/>
    <property type="evidence" value="ECO:0007669"/>
    <property type="project" value="UniProtKB-KW"/>
</dbReference>
<dbReference type="OrthoDB" id="3863715at2759"/>
<proteinExistence type="predicted"/>
<dbReference type="InterPro" id="IPR036875">
    <property type="entry name" value="Znf_CCHC_sf"/>
</dbReference>
<accession>A0A9P6WWA4</accession>
<dbReference type="Gene3D" id="4.10.60.10">
    <property type="entry name" value="Zinc finger, CCHC-type"/>
    <property type="match status" value="1"/>
</dbReference>
<organism evidence="4 5">
    <name type="scientific">Rhizopus oryzae</name>
    <name type="common">Mucormycosis agent</name>
    <name type="synonym">Rhizopus arrhizus var. delemar</name>
    <dbReference type="NCBI Taxonomy" id="64495"/>
    <lineage>
        <taxon>Eukaryota</taxon>
        <taxon>Fungi</taxon>
        <taxon>Fungi incertae sedis</taxon>
        <taxon>Mucoromycota</taxon>
        <taxon>Mucoromycotina</taxon>
        <taxon>Mucoromycetes</taxon>
        <taxon>Mucorales</taxon>
        <taxon>Mucorineae</taxon>
        <taxon>Rhizopodaceae</taxon>
        <taxon>Rhizopus</taxon>
    </lineage>
</organism>
<dbReference type="SUPFAM" id="SSF57756">
    <property type="entry name" value="Retrovirus zinc finger-like domains"/>
    <property type="match status" value="1"/>
</dbReference>
<evidence type="ECO:0000313" key="5">
    <source>
        <dbReference type="Proteomes" id="UP000716291"/>
    </source>
</evidence>
<feature type="compositionally biased region" description="Pro residues" evidence="2">
    <location>
        <begin position="158"/>
        <end position="170"/>
    </location>
</feature>
<dbReference type="EMBL" id="JAANQT010004442">
    <property type="protein sequence ID" value="KAG1299068.1"/>
    <property type="molecule type" value="Genomic_DNA"/>
</dbReference>
<protein>
    <recommendedName>
        <fullName evidence="3">CCHC-type domain-containing protein</fullName>
    </recommendedName>
</protein>
<dbReference type="GO" id="GO:0003676">
    <property type="term" value="F:nucleic acid binding"/>
    <property type="evidence" value="ECO:0007669"/>
    <property type="project" value="InterPro"/>
</dbReference>
<keyword evidence="1" id="KW-0862">Zinc</keyword>
<feature type="region of interest" description="Disordered" evidence="2">
    <location>
        <begin position="136"/>
        <end position="173"/>
    </location>
</feature>
<keyword evidence="1" id="KW-0863">Zinc-finger</keyword>
<gene>
    <name evidence="4" type="ORF">G6F64_012905</name>
</gene>
<dbReference type="PROSITE" id="PS50158">
    <property type="entry name" value="ZF_CCHC"/>
    <property type="match status" value="1"/>
</dbReference>
<evidence type="ECO:0000256" key="1">
    <source>
        <dbReference type="PROSITE-ProRule" id="PRU00047"/>
    </source>
</evidence>
<feature type="domain" description="CCHC-type" evidence="3">
    <location>
        <begin position="18"/>
        <end position="31"/>
    </location>
</feature>
<feature type="region of interest" description="Disordered" evidence="2">
    <location>
        <begin position="31"/>
        <end position="51"/>
    </location>
</feature>
<dbReference type="Proteomes" id="UP000716291">
    <property type="component" value="Unassembled WGS sequence"/>
</dbReference>
<keyword evidence="5" id="KW-1185">Reference proteome</keyword>
<dbReference type="InterPro" id="IPR001878">
    <property type="entry name" value="Znf_CCHC"/>
</dbReference>
<dbReference type="AlphaFoldDB" id="A0A9P6WWA4"/>
<evidence type="ECO:0000256" key="2">
    <source>
        <dbReference type="SAM" id="MobiDB-lite"/>
    </source>
</evidence>
<comment type="caution">
    <text evidence="4">The sequence shown here is derived from an EMBL/GenBank/DDBJ whole genome shotgun (WGS) entry which is preliminary data.</text>
</comment>
<evidence type="ECO:0000259" key="3">
    <source>
        <dbReference type="PROSITE" id="PS50158"/>
    </source>
</evidence>
<name>A0A9P6WWA4_RHIOR</name>